<feature type="repeat" description="WD" evidence="3">
    <location>
        <begin position="753"/>
        <end position="794"/>
    </location>
</feature>
<dbReference type="Proteomes" id="UP000187486">
    <property type="component" value="Unassembled WGS sequence"/>
</dbReference>
<feature type="repeat" description="WD" evidence="3">
    <location>
        <begin position="798"/>
        <end position="839"/>
    </location>
</feature>
<comment type="caution">
    <text evidence="6">The sequence shown here is derived from an EMBL/GenBank/DDBJ whole genome shotgun (WGS) entry which is preliminary data.</text>
</comment>
<keyword evidence="4" id="KW-1133">Transmembrane helix</keyword>
<evidence type="ECO:0000259" key="5">
    <source>
        <dbReference type="Pfam" id="PF20703"/>
    </source>
</evidence>
<dbReference type="STRING" id="76021.BS329_41485"/>
<keyword evidence="7" id="KW-1185">Reference proteome</keyword>
<evidence type="ECO:0000313" key="7">
    <source>
        <dbReference type="Proteomes" id="UP000187486"/>
    </source>
</evidence>
<feature type="repeat" description="WD" evidence="3">
    <location>
        <begin position="620"/>
        <end position="661"/>
    </location>
</feature>
<evidence type="ECO:0000256" key="1">
    <source>
        <dbReference type="ARBA" id="ARBA00022574"/>
    </source>
</evidence>
<name>A0A1R0KD28_9PSEU</name>
<gene>
    <name evidence="6" type="ORF">BS329_41485</name>
</gene>
<evidence type="ECO:0000256" key="3">
    <source>
        <dbReference type="PROSITE-ProRule" id="PRU00221"/>
    </source>
</evidence>
<dbReference type="InterPro" id="IPR019775">
    <property type="entry name" value="WD40_repeat_CS"/>
</dbReference>
<dbReference type="Gene3D" id="2.130.10.10">
    <property type="entry name" value="YVTN repeat-like/Quinoprotein amine dehydrogenase"/>
    <property type="match status" value="2"/>
</dbReference>
<keyword evidence="1 3" id="KW-0853">WD repeat</keyword>
<dbReference type="InterPro" id="IPR020472">
    <property type="entry name" value="WD40_PAC1"/>
</dbReference>
<dbReference type="InterPro" id="IPR036322">
    <property type="entry name" value="WD40_repeat_dom_sf"/>
</dbReference>
<dbReference type="PROSITE" id="PS50294">
    <property type="entry name" value="WD_REPEATS_REGION"/>
    <property type="match status" value="6"/>
</dbReference>
<protein>
    <recommendedName>
        <fullName evidence="5">Novel STAND NTPase 1 domain-containing protein</fullName>
    </recommendedName>
</protein>
<evidence type="ECO:0000256" key="2">
    <source>
        <dbReference type="ARBA" id="ARBA00022737"/>
    </source>
</evidence>
<dbReference type="PROSITE" id="PS50082">
    <property type="entry name" value="WD_REPEATS_2"/>
    <property type="match status" value="6"/>
</dbReference>
<proteinExistence type="predicted"/>
<dbReference type="PANTHER" id="PTHR19879">
    <property type="entry name" value="TRANSCRIPTION INITIATION FACTOR TFIID"/>
    <property type="match status" value="1"/>
</dbReference>
<dbReference type="InterPro" id="IPR049052">
    <property type="entry name" value="nSTAND1"/>
</dbReference>
<dbReference type="SMART" id="SM00320">
    <property type="entry name" value="WD40"/>
    <property type="match status" value="7"/>
</dbReference>
<dbReference type="PANTHER" id="PTHR19879:SF9">
    <property type="entry name" value="TRANSCRIPTION INITIATION FACTOR TFIID SUBUNIT 5"/>
    <property type="match status" value="1"/>
</dbReference>
<dbReference type="PRINTS" id="PR00320">
    <property type="entry name" value="GPROTEINBRPT"/>
</dbReference>
<dbReference type="SUPFAM" id="SSF52540">
    <property type="entry name" value="P-loop containing nucleoside triphosphate hydrolases"/>
    <property type="match status" value="1"/>
</dbReference>
<feature type="transmembrane region" description="Helical" evidence="4">
    <location>
        <begin position="491"/>
        <end position="510"/>
    </location>
</feature>
<keyword evidence="4" id="KW-0472">Membrane</keyword>
<sequence>MRAHCSAAALSDAASGRKLPSLQITLAYVRGCGGEAGEWERRWHELAAELAAPVVRNDVDPPYVGLATFRAEDADRFFGREHLVDEVEAKLREQRFLGVFGASGTGKSSILRAGLQPRLGRVVLFTPGNDPLEELAIQLGALLGGSPGALRDELAADPRGLSRVVRRPQDDDPELVIVVDQFEEVFTHGAAEAGRDHFIDLLITAAHAQHSRCRVVIGVRADFYAHCAGHAGLVEALRDAQVTVGPMTAAELRSAIVQPAARADLAVEGALLATLITQASGDAGALPLLSHVLLETWYRRRGNTLTLAGYETAGGIAGALAQTADAVYETFDDEQRRTVRWLLLRLTTTGTGAGDVRRRVPVAELDLTPAGHAVVDRLTGIRLLTRDRDTLEITHEALLRGWPRLRDWLAEDLEGLRIHRRLTEAARIWESLDRDPGALYRGTSLEAAREWRGRADIAVNRVESEFLEASAAAAEAELTTARRHAIRSRQLVAVLGVLLLFATMLIVVAVRAEQNATGQRNNALSEVAAGKAAGLRTSNPGLAAQLSLVAFRLSPTDEATKALLDSVPLPLGTRLTGHQDHVNAVAVAPDSRLAATASHDGTAILWDIAERRRPRASAVLSGHKANVNGVAFSPDQRMLATAGWDQTALLWDITDPSAVITVATLGAHHGDVNSVSFSPDNTLLITTSTDATAKLWSTGREPQELATLSAGHGGVVSGVISRDRRFAATANWDGTAALWPIADPRHPGLPVILRGHTAPVVSVAFSPHGRILATAAQDRTVRLWEVADPSAPRELAVLAGHDGTVRSVEFSPDGGTIATASEDQTVRLWRLQPDGTAATFTVLRGHTAPAVTAAFGADGRILMTGGDDNAALLWHIPATPLDRLQPEEAAGIVCSAIADPISEADWRRYLPDVDYRPPCPADGSLGG</sequence>
<dbReference type="InterPro" id="IPR015943">
    <property type="entry name" value="WD40/YVTN_repeat-like_dom_sf"/>
</dbReference>
<feature type="domain" description="Novel STAND NTPase 1" evidence="5">
    <location>
        <begin position="62"/>
        <end position="436"/>
    </location>
</feature>
<feature type="repeat" description="WD" evidence="3">
    <location>
        <begin position="665"/>
        <end position="697"/>
    </location>
</feature>
<feature type="repeat" description="WD" evidence="3">
    <location>
        <begin position="575"/>
        <end position="616"/>
    </location>
</feature>
<reference evidence="6 7" key="1">
    <citation type="submission" date="2016-01" db="EMBL/GenBank/DDBJ databases">
        <title>Amycolatopsis coloradensis genome sequencing and assembly.</title>
        <authorList>
            <person name="Mayilraj S."/>
        </authorList>
    </citation>
    <scope>NUCLEOTIDE SEQUENCE [LARGE SCALE GENOMIC DNA]</scope>
    <source>
        <strain evidence="6 7">DSM 44225</strain>
    </source>
</reference>
<dbReference type="CDD" id="cd00200">
    <property type="entry name" value="WD40"/>
    <property type="match status" value="1"/>
</dbReference>
<dbReference type="InterPro" id="IPR027417">
    <property type="entry name" value="P-loop_NTPase"/>
</dbReference>
<keyword evidence="4" id="KW-0812">Transmembrane</keyword>
<dbReference type="Gene3D" id="3.40.50.300">
    <property type="entry name" value="P-loop containing nucleotide triphosphate hydrolases"/>
    <property type="match status" value="1"/>
</dbReference>
<dbReference type="InterPro" id="IPR001680">
    <property type="entry name" value="WD40_rpt"/>
</dbReference>
<evidence type="ECO:0000256" key="4">
    <source>
        <dbReference type="SAM" id="Phobius"/>
    </source>
</evidence>
<organism evidence="6 7">
    <name type="scientific">Amycolatopsis coloradensis</name>
    <dbReference type="NCBI Taxonomy" id="76021"/>
    <lineage>
        <taxon>Bacteria</taxon>
        <taxon>Bacillati</taxon>
        <taxon>Actinomycetota</taxon>
        <taxon>Actinomycetes</taxon>
        <taxon>Pseudonocardiales</taxon>
        <taxon>Pseudonocardiaceae</taxon>
        <taxon>Amycolatopsis</taxon>
    </lineage>
</organism>
<dbReference type="EMBL" id="MQUQ01000049">
    <property type="protein sequence ID" value="OLZ42823.1"/>
    <property type="molecule type" value="Genomic_DNA"/>
</dbReference>
<dbReference type="Pfam" id="PF20703">
    <property type="entry name" value="nSTAND1"/>
    <property type="match status" value="1"/>
</dbReference>
<dbReference type="SUPFAM" id="SSF50978">
    <property type="entry name" value="WD40 repeat-like"/>
    <property type="match status" value="1"/>
</dbReference>
<dbReference type="PROSITE" id="PS00678">
    <property type="entry name" value="WD_REPEATS_1"/>
    <property type="match status" value="3"/>
</dbReference>
<accession>A0A1R0KD28</accession>
<keyword evidence="2" id="KW-0677">Repeat</keyword>
<feature type="repeat" description="WD" evidence="3">
    <location>
        <begin position="843"/>
        <end position="876"/>
    </location>
</feature>
<dbReference type="AlphaFoldDB" id="A0A1R0KD28"/>
<dbReference type="Pfam" id="PF00400">
    <property type="entry name" value="WD40"/>
    <property type="match status" value="7"/>
</dbReference>
<evidence type="ECO:0000313" key="6">
    <source>
        <dbReference type="EMBL" id="OLZ42823.1"/>
    </source>
</evidence>